<evidence type="ECO:0000313" key="4">
    <source>
        <dbReference type="EMBL" id="SFO47571.1"/>
    </source>
</evidence>
<dbReference type="PIRSF" id="PIRSF029557">
    <property type="entry name" value="UCP029557"/>
    <property type="match status" value="1"/>
</dbReference>
<dbReference type="AlphaFoldDB" id="A0A1I5HI91"/>
<feature type="region of interest" description="Disordered" evidence="1">
    <location>
        <begin position="1"/>
        <end position="23"/>
    </location>
</feature>
<dbReference type="Pfam" id="PF06938">
    <property type="entry name" value="DUF1285_N"/>
    <property type="match status" value="1"/>
</dbReference>
<dbReference type="InterPro" id="IPR048341">
    <property type="entry name" value="DUF1285_N"/>
</dbReference>
<evidence type="ECO:0000313" key="5">
    <source>
        <dbReference type="Proteomes" id="UP000199236"/>
    </source>
</evidence>
<name>A0A1I5HI91_9HYPH</name>
<evidence type="ECO:0008006" key="6">
    <source>
        <dbReference type="Google" id="ProtNLM"/>
    </source>
</evidence>
<dbReference type="Gene3D" id="2.30.270.10">
    <property type="entry name" value="duf1285 protein"/>
    <property type="match status" value="1"/>
</dbReference>
<evidence type="ECO:0000259" key="2">
    <source>
        <dbReference type="Pfam" id="PF06938"/>
    </source>
</evidence>
<dbReference type="RefSeq" id="WP_407062725.1">
    <property type="nucleotide sequence ID" value="NZ_FOVR01000006.1"/>
</dbReference>
<gene>
    <name evidence="4" type="ORF">SAMN04488056_106234</name>
</gene>
<dbReference type="InterPro" id="IPR048342">
    <property type="entry name" value="DUF1285_C"/>
</dbReference>
<keyword evidence="5" id="KW-1185">Reference proteome</keyword>
<evidence type="ECO:0000256" key="1">
    <source>
        <dbReference type="SAM" id="MobiDB-lite"/>
    </source>
</evidence>
<protein>
    <recommendedName>
        <fullName evidence="6">DUF1285 domain-containing protein</fullName>
    </recommendedName>
</protein>
<dbReference type="Gene3D" id="3.10.540.10">
    <property type="entry name" value="duf1285 like domain"/>
    <property type="match status" value="1"/>
</dbReference>
<dbReference type="InterPro" id="IPR023361">
    <property type="entry name" value="DUF1285_beta_roll_sf"/>
</dbReference>
<proteinExistence type="predicted"/>
<dbReference type="Proteomes" id="UP000199236">
    <property type="component" value="Unassembled WGS sequence"/>
</dbReference>
<sequence>MNDKQHQQRTQRGATSHGEDEALLPTMPASLSALMERAGDNRALPPVETWHPEFCGDIDMRIASDGTWFYQGTPILRDALVRLFASVLRREEDGQTYLVTPVEKLRITVDDAPFLAVEMAAEADMPDHSGRLVFRTNVDDLVPLDADHPLRFALEDGTHGLKAYLRVRGGLEALVTRALMFDLVALAEEGTGDTCGHFGIRSGDAFPICSMEELAMLEGMA</sequence>
<reference evidence="4 5" key="1">
    <citation type="submission" date="2016-10" db="EMBL/GenBank/DDBJ databases">
        <authorList>
            <person name="de Groot N.N."/>
        </authorList>
    </citation>
    <scope>NUCLEOTIDE SEQUENCE [LARGE SCALE GENOMIC DNA]</scope>
    <source>
        <strain evidence="4 5">CGMCC 1.9157</strain>
    </source>
</reference>
<dbReference type="InterPro" id="IPR010707">
    <property type="entry name" value="DUF1285"/>
</dbReference>
<dbReference type="Pfam" id="PF21028">
    <property type="entry name" value="DUF1285_C"/>
    <property type="match status" value="1"/>
</dbReference>
<feature type="domain" description="DUF1285" evidence="2">
    <location>
        <begin position="45"/>
        <end position="112"/>
    </location>
</feature>
<evidence type="ECO:0000259" key="3">
    <source>
        <dbReference type="Pfam" id="PF21028"/>
    </source>
</evidence>
<accession>A0A1I5HI91</accession>
<dbReference type="EMBL" id="FOVR01000006">
    <property type="protein sequence ID" value="SFO47571.1"/>
    <property type="molecule type" value="Genomic_DNA"/>
</dbReference>
<feature type="domain" description="DUF1285" evidence="3">
    <location>
        <begin position="113"/>
        <end position="206"/>
    </location>
</feature>
<dbReference type="STRING" id="655353.SAMN04488056_106234"/>
<organism evidence="4 5">
    <name type="scientific">Cohaesibacter marisflavi</name>
    <dbReference type="NCBI Taxonomy" id="655353"/>
    <lineage>
        <taxon>Bacteria</taxon>
        <taxon>Pseudomonadati</taxon>
        <taxon>Pseudomonadota</taxon>
        <taxon>Alphaproteobacteria</taxon>
        <taxon>Hyphomicrobiales</taxon>
        <taxon>Cohaesibacteraceae</taxon>
    </lineage>
</organism>